<accession>A0A7N2MH31</accession>
<proteinExistence type="predicted"/>
<dbReference type="Proteomes" id="UP000594261">
    <property type="component" value="Chromosome 9"/>
</dbReference>
<feature type="domain" description="NB-ARC" evidence="1">
    <location>
        <begin position="13"/>
        <end position="80"/>
    </location>
</feature>
<dbReference type="SUPFAM" id="SSF52058">
    <property type="entry name" value="L domain-like"/>
    <property type="match status" value="1"/>
</dbReference>
<protein>
    <recommendedName>
        <fullName evidence="1">NB-ARC domain-containing protein</fullName>
    </recommendedName>
</protein>
<dbReference type="Gramene" id="QL09p003629:mrna">
    <property type="protein sequence ID" value="QL09p003629:mrna"/>
    <property type="gene ID" value="QL09p003629"/>
</dbReference>
<dbReference type="AlphaFoldDB" id="A0A7N2MH31"/>
<dbReference type="PANTHER" id="PTHR11017:SF573">
    <property type="entry name" value="ADP-RIBOSYL CYCLASE_CYCLIC ADP-RIBOSE HYDROLASE"/>
    <property type="match status" value="1"/>
</dbReference>
<dbReference type="SUPFAM" id="SSF52540">
    <property type="entry name" value="P-loop containing nucleoside triphosphate hydrolases"/>
    <property type="match status" value="1"/>
</dbReference>
<dbReference type="GO" id="GO:0043531">
    <property type="term" value="F:ADP binding"/>
    <property type="evidence" value="ECO:0007669"/>
    <property type="project" value="InterPro"/>
</dbReference>
<dbReference type="InterPro" id="IPR027417">
    <property type="entry name" value="P-loop_NTPase"/>
</dbReference>
<dbReference type="Pfam" id="PF00931">
    <property type="entry name" value="NB-ARC"/>
    <property type="match status" value="1"/>
</dbReference>
<sequence>MVAELIPSYLGFGNDIYMMGICGMGGLGKTTLASAIYYEYSDLFEGSSFIANVRERSEKDELHELQQQLLDEILEGSNTKIYNVQVERLESKEGCGLSRICFMYWRSICSQLKELVQLHLYCSKIEYLWEGAMRSVNLKFINLSWSENLIRTPDFSGVPMLEGLYLSCCDSLV</sequence>
<name>A0A7N2MH31_QUELO</name>
<dbReference type="GO" id="GO:0006952">
    <property type="term" value="P:defense response"/>
    <property type="evidence" value="ECO:0007669"/>
    <property type="project" value="InterPro"/>
</dbReference>
<dbReference type="EMBL" id="LRBV02000009">
    <property type="status" value="NOT_ANNOTATED_CDS"/>
    <property type="molecule type" value="Genomic_DNA"/>
</dbReference>
<evidence type="ECO:0000259" key="1">
    <source>
        <dbReference type="Pfam" id="PF00931"/>
    </source>
</evidence>
<reference evidence="2 3" key="1">
    <citation type="journal article" date="2016" name="G3 (Bethesda)">
        <title>First Draft Assembly and Annotation of the Genome of a California Endemic Oak Quercus lobata Nee (Fagaceae).</title>
        <authorList>
            <person name="Sork V.L."/>
            <person name="Fitz-Gibbon S.T."/>
            <person name="Puiu D."/>
            <person name="Crepeau M."/>
            <person name="Gugger P.F."/>
            <person name="Sherman R."/>
            <person name="Stevens K."/>
            <person name="Langley C.H."/>
            <person name="Pellegrini M."/>
            <person name="Salzberg S.L."/>
        </authorList>
    </citation>
    <scope>NUCLEOTIDE SEQUENCE [LARGE SCALE GENOMIC DNA]</scope>
    <source>
        <strain evidence="2 3">cv. SW786</strain>
    </source>
</reference>
<dbReference type="Gene3D" id="3.40.50.300">
    <property type="entry name" value="P-loop containing nucleotide triphosphate hydrolases"/>
    <property type="match status" value="1"/>
</dbReference>
<reference evidence="2" key="2">
    <citation type="submission" date="2021-01" db="UniProtKB">
        <authorList>
            <consortium name="EnsemblPlants"/>
        </authorList>
    </citation>
    <scope>IDENTIFICATION</scope>
</reference>
<dbReference type="InterPro" id="IPR002182">
    <property type="entry name" value="NB-ARC"/>
</dbReference>
<dbReference type="InterPro" id="IPR044974">
    <property type="entry name" value="Disease_R_plants"/>
</dbReference>
<organism evidence="2 3">
    <name type="scientific">Quercus lobata</name>
    <name type="common">Valley oak</name>
    <dbReference type="NCBI Taxonomy" id="97700"/>
    <lineage>
        <taxon>Eukaryota</taxon>
        <taxon>Viridiplantae</taxon>
        <taxon>Streptophyta</taxon>
        <taxon>Embryophyta</taxon>
        <taxon>Tracheophyta</taxon>
        <taxon>Spermatophyta</taxon>
        <taxon>Magnoliopsida</taxon>
        <taxon>eudicotyledons</taxon>
        <taxon>Gunneridae</taxon>
        <taxon>Pentapetalae</taxon>
        <taxon>rosids</taxon>
        <taxon>fabids</taxon>
        <taxon>Fagales</taxon>
        <taxon>Fagaceae</taxon>
        <taxon>Quercus</taxon>
    </lineage>
</organism>
<dbReference type="PANTHER" id="PTHR11017">
    <property type="entry name" value="LEUCINE-RICH REPEAT-CONTAINING PROTEIN"/>
    <property type="match status" value="1"/>
</dbReference>
<keyword evidence="3" id="KW-1185">Reference proteome</keyword>
<evidence type="ECO:0000313" key="2">
    <source>
        <dbReference type="EnsemblPlants" id="QL09p003629:mrna"/>
    </source>
</evidence>
<evidence type="ECO:0000313" key="3">
    <source>
        <dbReference type="Proteomes" id="UP000594261"/>
    </source>
</evidence>
<dbReference type="EnsemblPlants" id="QL09p003629:mrna">
    <property type="protein sequence ID" value="QL09p003629:mrna"/>
    <property type="gene ID" value="QL09p003629"/>
</dbReference>
<dbReference type="InParanoid" id="A0A7N2MH31"/>